<dbReference type="SUPFAM" id="SSF102114">
    <property type="entry name" value="Radical SAM enzymes"/>
    <property type="match status" value="1"/>
</dbReference>
<dbReference type="GO" id="GO:0006783">
    <property type="term" value="P:heme biosynthetic process"/>
    <property type="evidence" value="ECO:0007669"/>
    <property type="project" value="TreeGrafter"/>
</dbReference>
<dbReference type="InterPro" id="IPR007197">
    <property type="entry name" value="rSAM"/>
</dbReference>
<protein>
    <recommendedName>
        <fullName evidence="5">Radical SAM core domain-containing protein</fullName>
    </recommendedName>
</protein>
<reference evidence="8 9" key="1">
    <citation type="journal article" date="2015" name="ISME J.">
        <title>Genomic and phenotypic differentiation among Methanosarcina mazei populations from Columbia River sediment.</title>
        <authorList>
            <person name="Youngblut N.D."/>
            <person name="Wirth J.S."/>
            <person name="Henriksen J.R."/>
            <person name="Smith M."/>
            <person name="Simon H."/>
            <person name="Metcalf W.W."/>
            <person name="Whitaker R.J."/>
        </authorList>
    </citation>
    <scope>NUCLEOTIDE SEQUENCE [LARGE SCALE GENOMIC DNA]</scope>
    <source>
        <strain evidence="7 8">1.H.M.2.1</strain>
        <strain evidence="6 9">2.F.A.2.4</strain>
    </source>
</reference>
<keyword evidence="3" id="KW-0408">Iron</keyword>
<dbReference type="Pfam" id="PF04055">
    <property type="entry name" value="Radical_SAM"/>
    <property type="match status" value="1"/>
</dbReference>
<dbReference type="SFLD" id="SFLDG01386">
    <property type="entry name" value="main_SPASM_domain-containing"/>
    <property type="match status" value="1"/>
</dbReference>
<keyword evidence="2" id="KW-0479">Metal-binding</keyword>
<dbReference type="CDD" id="cd01335">
    <property type="entry name" value="Radical_SAM"/>
    <property type="match status" value="1"/>
</dbReference>
<dbReference type="AlphaFoldDB" id="A0A0F8B9Q0"/>
<dbReference type="Pfam" id="PF05402">
    <property type="entry name" value="PqqD"/>
    <property type="match status" value="1"/>
</dbReference>
<dbReference type="Proteomes" id="UP000034152">
    <property type="component" value="Unassembled WGS sequence"/>
</dbReference>
<evidence type="ECO:0000313" key="8">
    <source>
        <dbReference type="Proteomes" id="UP000034152"/>
    </source>
</evidence>
<evidence type="ECO:0000313" key="6">
    <source>
        <dbReference type="EMBL" id="KKF99456.1"/>
    </source>
</evidence>
<dbReference type="InterPro" id="IPR013785">
    <property type="entry name" value="Aldolase_TIM"/>
</dbReference>
<dbReference type="PANTHER" id="PTHR11228">
    <property type="entry name" value="RADICAL SAM DOMAIN PROTEIN"/>
    <property type="match status" value="1"/>
</dbReference>
<organism evidence="6 9">
    <name type="scientific">Methanosarcina mazei</name>
    <name type="common">Methanosarcina frisia</name>
    <dbReference type="NCBI Taxonomy" id="2209"/>
    <lineage>
        <taxon>Archaea</taxon>
        <taxon>Methanobacteriati</taxon>
        <taxon>Methanobacteriota</taxon>
        <taxon>Stenosarchaea group</taxon>
        <taxon>Methanomicrobia</taxon>
        <taxon>Methanosarcinales</taxon>
        <taxon>Methanosarcinaceae</taxon>
        <taxon>Methanosarcina</taxon>
    </lineage>
</organism>
<dbReference type="GO" id="GO:0003824">
    <property type="term" value="F:catalytic activity"/>
    <property type="evidence" value="ECO:0007669"/>
    <property type="project" value="InterPro"/>
</dbReference>
<dbReference type="InterPro" id="IPR008792">
    <property type="entry name" value="PQQD"/>
</dbReference>
<keyword evidence="9" id="KW-1185">Reference proteome</keyword>
<evidence type="ECO:0000313" key="9">
    <source>
        <dbReference type="Proteomes" id="UP000034578"/>
    </source>
</evidence>
<dbReference type="InterPro" id="IPR050377">
    <property type="entry name" value="Radical_SAM_PqqE_MftC-like"/>
</dbReference>
<evidence type="ECO:0000256" key="1">
    <source>
        <dbReference type="ARBA" id="ARBA00022691"/>
    </source>
</evidence>
<dbReference type="GeneID" id="300257389"/>
<proteinExistence type="predicted"/>
<dbReference type="InterPro" id="IPR058240">
    <property type="entry name" value="rSAM_sf"/>
</dbReference>
<comment type="caution">
    <text evidence="6">The sequence shown here is derived from an EMBL/GenBank/DDBJ whole genome shotgun (WGS) entry which is preliminary data.</text>
</comment>
<feature type="domain" description="Radical SAM core" evidence="5">
    <location>
        <begin position="138"/>
        <end position="357"/>
    </location>
</feature>
<accession>A0A0F8B9Q0</accession>
<dbReference type="Gene3D" id="1.10.10.1150">
    <property type="entry name" value="Coenzyme PQQ synthesis protein D (PqqD)"/>
    <property type="match status" value="1"/>
</dbReference>
<name>A0A0F8B9Q0_METMZ</name>
<dbReference type="RefSeq" id="WP_048048104.1">
    <property type="nucleotide sequence ID" value="NZ_CP187260.1"/>
</dbReference>
<dbReference type="InterPro" id="IPR023885">
    <property type="entry name" value="4Fe4S-binding_SPASM_dom"/>
</dbReference>
<evidence type="ECO:0000256" key="2">
    <source>
        <dbReference type="ARBA" id="ARBA00022723"/>
    </source>
</evidence>
<dbReference type="PATRIC" id="fig|2209.56.peg.2629"/>
<keyword evidence="1" id="KW-0949">S-adenosyl-L-methionine</keyword>
<dbReference type="GO" id="GO:0051536">
    <property type="term" value="F:iron-sulfur cluster binding"/>
    <property type="evidence" value="ECO:0007669"/>
    <property type="project" value="UniProtKB-KW"/>
</dbReference>
<dbReference type="EMBL" id="JJOS01000116">
    <property type="protein sequence ID" value="KKF99456.1"/>
    <property type="molecule type" value="Genomic_DNA"/>
</dbReference>
<dbReference type="Pfam" id="PF13186">
    <property type="entry name" value="SPASM"/>
    <property type="match status" value="1"/>
</dbReference>
<dbReference type="GO" id="GO:0046872">
    <property type="term" value="F:metal ion binding"/>
    <property type="evidence" value="ECO:0007669"/>
    <property type="project" value="UniProtKB-KW"/>
</dbReference>
<dbReference type="EMBL" id="JJQU01000055">
    <property type="protein sequence ID" value="KKH88759.1"/>
    <property type="molecule type" value="Genomic_DNA"/>
</dbReference>
<keyword evidence="4" id="KW-0411">Iron-sulfur</keyword>
<dbReference type="Proteomes" id="UP000034578">
    <property type="component" value="Unassembled WGS sequence"/>
</dbReference>
<dbReference type="InterPro" id="IPR041881">
    <property type="entry name" value="PqqD_sf"/>
</dbReference>
<sequence length="509" mass="57355">MKDRVQFFKNKTVDSDSKLLEKQLSSREKIKLNYSVTTKCFLDETLVINVDTASWIRTNETGNEILKLLNGSFSTEDIIKKISKTYGVPEKLIEKDIISFITNCHKKGIIVSNKGKSSLNEPRKMALKKPVNLLHTVDHSLNTVYIDITEKCNLKCPYCYLDCSDNGINELKAEDWINTIDEIDQLHVENLFITGGEPLLRDDLFDILNGANFKNIKTTGLLTNGTMINSENIGDICDNFDIVQIALDGVNKKTHEISRGKDTFDQVLKSIELLKSALDNSKLDQVLISMTVFEENKAEVNEMVHFAYSQNCNLSFFNVLPAGRANKSIGLHWLTLDEYSQVVIDAYKAFSEIVSENLKKGNKTNFYIKPSNVNYGSIYTAEPLHNCGLGIKELSIGSDGTVYPCRGLHFPDLSVGNIKDNKLCLLYKRSVERFLDISVNKNPVCRGCNLKYFCGGGCRLYGYLNGELNGKDPNCKLYEASIYSAMLCKDKNIDELIDTTEVMYSRIVN</sequence>
<dbReference type="PANTHER" id="PTHR11228:SF7">
    <property type="entry name" value="PQQA PEPTIDE CYCLASE"/>
    <property type="match status" value="1"/>
</dbReference>
<gene>
    <name evidence="6" type="ORF">DU47_00385</name>
    <name evidence="7" type="ORF">DU80_12220</name>
</gene>
<dbReference type="Gene3D" id="3.20.20.70">
    <property type="entry name" value="Aldolase class I"/>
    <property type="match status" value="1"/>
</dbReference>
<dbReference type="SMART" id="SM00729">
    <property type="entry name" value="Elp3"/>
    <property type="match status" value="1"/>
</dbReference>
<dbReference type="SFLD" id="SFLDS00029">
    <property type="entry name" value="Radical_SAM"/>
    <property type="match status" value="1"/>
</dbReference>
<dbReference type="SFLD" id="SFLDG01067">
    <property type="entry name" value="SPASM/twitch_domain_containing"/>
    <property type="match status" value="1"/>
</dbReference>
<evidence type="ECO:0000259" key="5">
    <source>
        <dbReference type="PROSITE" id="PS51918"/>
    </source>
</evidence>
<evidence type="ECO:0000256" key="4">
    <source>
        <dbReference type="ARBA" id="ARBA00023014"/>
    </source>
</evidence>
<evidence type="ECO:0000256" key="3">
    <source>
        <dbReference type="ARBA" id="ARBA00023004"/>
    </source>
</evidence>
<dbReference type="NCBIfam" id="TIGR04085">
    <property type="entry name" value="rSAM_more_4Fe4S"/>
    <property type="match status" value="1"/>
</dbReference>
<evidence type="ECO:0000313" key="7">
    <source>
        <dbReference type="EMBL" id="KKH88759.1"/>
    </source>
</evidence>
<dbReference type="InterPro" id="IPR006638">
    <property type="entry name" value="Elp3/MiaA/NifB-like_rSAM"/>
</dbReference>
<dbReference type="PROSITE" id="PS51918">
    <property type="entry name" value="RADICAL_SAM"/>
    <property type="match status" value="1"/>
</dbReference>